<dbReference type="GO" id="GO:0000155">
    <property type="term" value="F:phosphorelay sensor kinase activity"/>
    <property type="evidence" value="ECO:0007669"/>
    <property type="project" value="InterPro"/>
</dbReference>
<dbReference type="Pfam" id="PF07475">
    <property type="entry name" value="Hpr_kinase_C"/>
    <property type="match status" value="1"/>
</dbReference>
<evidence type="ECO:0000313" key="3">
    <source>
        <dbReference type="Proteomes" id="UP000676409"/>
    </source>
</evidence>
<dbReference type="Proteomes" id="UP000676409">
    <property type="component" value="Chromosome"/>
</dbReference>
<proteinExistence type="predicted"/>
<dbReference type="GO" id="GO:0006109">
    <property type="term" value="P:regulation of carbohydrate metabolic process"/>
    <property type="evidence" value="ECO:0007669"/>
    <property type="project" value="InterPro"/>
</dbReference>
<dbReference type="InterPro" id="IPR027417">
    <property type="entry name" value="P-loop_NTPase"/>
</dbReference>
<keyword evidence="2" id="KW-0418">Kinase</keyword>
<keyword evidence="3" id="KW-1185">Reference proteome</keyword>
<dbReference type="SUPFAM" id="SSF53795">
    <property type="entry name" value="PEP carboxykinase-like"/>
    <property type="match status" value="1"/>
</dbReference>
<feature type="domain" description="HPr kinase/phosphorylase C-terminal" evidence="1">
    <location>
        <begin position="18"/>
        <end position="76"/>
    </location>
</feature>
<reference evidence="2" key="1">
    <citation type="submission" date="2021-04" db="EMBL/GenBank/DDBJ databases">
        <title>The complete genome sequence of Caulobacter sp. S6.</title>
        <authorList>
            <person name="Tang Y."/>
            <person name="Ouyang W."/>
            <person name="Liu Q."/>
            <person name="Huang B."/>
            <person name="Guo Z."/>
            <person name="Lei P."/>
        </authorList>
    </citation>
    <scope>NUCLEOTIDE SEQUENCE</scope>
    <source>
        <strain evidence="2">S6</strain>
    </source>
</reference>
<organism evidence="2 3">
    <name type="scientific">Phenylobacterium montanum</name>
    <dbReference type="NCBI Taxonomy" id="2823693"/>
    <lineage>
        <taxon>Bacteria</taxon>
        <taxon>Pseudomonadati</taxon>
        <taxon>Pseudomonadota</taxon>
        <taxon>Alphaproteobacteria</taxon>
        <taxon>Caulobacterales</taxon>
        <taxon>Caulobacteraceae</taxon>
        <taxon>Phenylobacterium</taxon>
    </lineage>
</organism>
<evidence type="ECO:0000259" key="1">
    <source>
        <dbReference type="Pfam" id="PF07475"/>
    </source>
</evidence>
<dbReference type="EMBL" id="CP073078">
    <property type="protein sequence ID" value="QUD90768.1"/>
    <property type="molecule type" value="Genomic_DNA"/>
</dbReference>
<dbReference type="AlphaFoldDB" id="A0A975IXA6"/>
<keyword evidence="2" id="KW-0808">Transferase</keyword>
<sequence>MARHAGLIARWDAGIWRGVLLEGESGSGKSDLMLRALERGWALVADDRVMLWESGGRVYGRAPDTLAGLMEIRGLDVAPTPYRSFARIDLVARCVAAALVERMPEQAQVSLLNQAIPALPLVAVEPSAPAKLARALSHLGLKP</sequence>
<dbReference type="InterPro" id="IPR011104">
    <property type="entry name" value="Hpr_kin/Pase_C"/>
</dbReference>
<accession>A0A975IXA6</accession>
<dbReference type="GO" id="GO:0005524">
    <property type="term" value="F:ATP binding"/>
    <property type="evidence" value="ECO:0007669"/>
    <property type="project" value="InterPro"/>
</dbReference>
<dbReference type="CDD" id="cd01918">
    <property type="entry name" value="HprK_C"/>
    <property type="match status" value="1"/>
</dbReference>
<name>A0A975IXA6_9CAUL</name>
<gene>
    <name evidence="2" type="ORF">KCG34_13015</name>
</gene>
<evidence type="ECO:0000313" key="2">
    <source>
        <dbReference type="EMBL" id="QUD90768.1"/>
    </source>
</evidence>
<dbReference type="Gene3D" id="3.40.50.300">
    <property type="entry name" value="P-loop containing nucleotide triphosphate hydrolases"/>
    <property type="match status" value="1"/>
</dbReference>
<protein>
    <submittedName>
        <fullName evidence="2">HPr kinase/phosphorylase</fullName>
    </submittedName>
</protein>
<dbReference type="KEGG" id="caul:KCG34_13015"/>